<organism evidence="1 2">
    <name type="scientific">Rousettus aegyptiacus</name>
    <name type="common">Egyptian fruit bat</name>
    <name type="synonym">Pteropus aegyptiacus</name>
    <dbReference type="NCBI Taxonomy" id="9407"/>
    <lineage>
        <taxon>Eukaryota</taxon>
        <taxon>Metazoa</taxon>
        <taxon>Chordata</taxon>
        <taxon>Craniata</taxon>
        <taxon>Vertebrata</taxon>
        <taxon>Euteleostomi</taxon>
        <taxon>Mammalia</taxon>
        <taxon>Eutheria</taxon>
        <taxon>Laurasiatheria</taxon>
        <taxon>Chiroptera</taxon>
        <taxon>Yinpterochiroptera</taxon>
        <taxon>Pteropodoidea</taxon>
        <taxon>Pteropodidae</taxon>
        <taxon>Rousettinae</taxon>
        <taxon>Rousettus</taxon>
    </lineage>
</organism>
<proteinExistence type="predicted"/>
<dbReference type="AlphaFoldDB" id="A0A7J8KI76"/>
<comment type="caution">
    <text evidence="1">The sequence shown here is derived from an EMBL/GenBank/DDBJ whole genome shotgun (WGS) entry which is preliminary data.</text>
</comment>
<protein>
    <submittedName>
        <fullName evidence="1">Tudor domain containing 6</fullName>
    </submittedName>
</protein>
<name>A0A7J8KI76_ROUAE</name>
<reference evidence="1 2" key="1">
    <citation type="journal article" date="2020" name="Nature">
        <title>Six reference-quality genomes reveal evolution of bat adaptations.</title>
        <authorList>
            <person name="Jebb D."/>
            <person name="Huang Z."/>
            <person name="Pippel M."/>
            <person name="Hughes G.M."/>
            <person name="Lavrichenko K."/>
            <person name="Devanna P."/>
            <person name="Winkler S."/>
            <person name="Jermiin L.S."/>
            <person name="Skirmuntt E.C."/>
            <person name="Katzourakis A."/>
            <person name="Burkitt-Gray L."/>
            <person name="Ray D.A."/>
            <person name="Sullivan K.A.M."/>
            <person name="Roscito J.G."/>
            <person name="Kirilenko B.M."/>
            <person name="Davalos L.M."/>
            <person name="Corthals A.P."/>
            <person name="Power M.L."/>
            <person name="Jones G."/>
            <person name="Ransome R.D."/>
            <person name="Dechmann D.K.N."/>
            <person name="Locatelli A.G."/>
            <person name="Puechmaille S.J."/>
            <person name="Fedrigo O."/>
            <person name="Jarvis E.D."/>
            <person name="Hiller M."/>
            <person name="Vernes S.C."/>
            <person name="Myers E.W."/>
            <person name="Teeling E.C."/>
        </authorList>
    </citation>
    <scope>NUCLEOTIDE SEQUENCE [LARGE SCALE GENOMIC DNA]</scope>
    <source>
        <strain evidence="1">MRouAeg1</strain>
        <tissue evidence="1">Muscle</tissue>
    </source>
</reference>
<keyword evidence="2" id="KW-1185">Reference proteome</keyword>
<gene>
    <name evidence="1" type="ORF">HJG63_019029</name>
</gene>
<sequence length="123" mass="13570">MCSTPGLPTPGASLVLRVSFVDVHPEDESRDGRKHSNALPAYVSAQQENTYTLKGFTVGSKCVVWSSLRNTWSKCEILEITEEGTRVLDLSNGIEEIVNPENVWNGIPKLDKSPSEERALEVI</sequence>
<dbReference type="EMBL" id="JACASE010000001">
    <property type="protein sequence ID" value="KAF6508538.1"/>
    <property type="molecule type" value="Genomic_DNA"/>
</dbReference>
<dbReference type="Proteomes" id="UP000593571">
    <property type="component" value="Unassembled WGS sequence"/>
</dbReference>
<evidence type="ECO:0000313" key="1">
    <source>
        <dbReference type="EMBL" id="KAF6508538.1"/>
    </source>
</evidence>
<evidence type="ECO:0000313" key="2">
    <source>
        <dbReference type="Proteomes" id="UP000593571"/>
    </source>
</evidence>
<dbReference type="SUPFAM" id="SSF63748">
    <property type="entry name" value="Tudor/PWWP/MBT"/>
    <property type="match status" value="1"/>
</dbReference>
<accession>A0A7J8KI76</accession>